<dbReference type="Pfam" id="PF06580">
    <property type="entry name" value="His_kinase"/>
    <property type="match status" value="1"/>
</dbReference>
<name>A0A7J5AMR8_9FLAO</name>
<accession>A0A7J5AMR8</accession>
<feature type="transmembrane region" description="Helical" evidence="1">
    <location>
        <begin position="101"/>
        <end position="118"/>
    </location>
</feature>
<dbReference type="GO" id="GO:0000155">
    <property type="term" value="F:phosphorelay sensor kinase activity"/>
    <property type="evidence" value="ECO:0007669"/>
    <property type="project" value="InterPro"/>
</dbReference>
<dbReference type="PANTHER" id="PTHR34220:SF7">
    <property type="entry name" value="SENSOR HISTIDINE KINASE YPDA"/>
    <property type="match status" value="1"/>
</dbReference>
<dbReference type="AlphaFoldDB" id="A0A7J5AMR8"/>
<dbReference type="RefSeq" id="WP_150899355.1">
    <property type="nucleotide sequence ID" value="NZ_WAAU01000011.1"/>
</dbReference>
<dbReference type="InterPro" id="IPR036890">
    <property type="entry name" value="HATPase_C_sf"/>
</dbReference>
<dbReference type="Gene3D" id="3.30.565.10">
    <property type="entry name" value="Histidine kinase-like ATPase, C-terminal domain"/>
    <property type="match status" value="1"/>
</dbReference>
<dbReference type="EMBL" id="WAAU01000011">
    <property type="protein sequence ID" value="KAB1158872.1"/>
    <property type="molecule type" value="Genomic_DNA"/>
</dbReference>
<dbReference type="Gene3D" id="2.60.40.10">
    <property type="entry name" value="Immunoglobulins"/>
    <property type="match status" value="1"/>
</dbReference>
<evidence type="ECO:0000259" key="2">
    <source>
        <dbReference type="Pfam" id="PF06580"/>
    </source>
</evidence>
<sequence length="350" mass="41049">MGLSNKPKKIKLSYNHNSIEMGFALKNSVINNANDNLFFYKLSYYDNNEWTKMENTSSLRLRDLPSGNHTLEIKGYDNEGKQSNHLKYNIFVSQIFYKTTWFYYLSTLIILSSLYLFYQHKKNRIHEKYLAQLQIVKQESKALRAQMNPHFISNALNGIQSVLIFDGVKVATHYIQIFSKLFRTTLDMTGSEWTFLKDEISYLKNYIELEEMRFEKKLNTIFNISPEININYHKIPCMLIQPIIENAIIHGLSNKEENWKLTIDFSMIDDYIQIKVIDNGVGRAAAKINRRKKRRSWSTEILKDRISGYNSIHEKKMRLQIIDLHENGTPSGTKVVLNIPTQNNMTSHKK</sequence>
<dbReference type="Proteomes" id="UP000467305">
    <property type="component" value="Unassembled WGS sequence"/>
</dbReference>
<feature type="domain" description="Signal transduction histidine kinase internal region" evidence="2">
    <location>
        <begin position="139"/>
        <end position="218"/>
    </location>
</feature>
<dbReference type="SUPFAM" id="SSF55874">
    <property type="entry name" value="ATPase domain of HSP90 chaperone/DNA topoisomerase II/histidine kinase"/>
    <property type="match status" value="1"/>
</dbReference>
<evidence type="ECO:0000256" key="1">
    <source>
        <dbReference type="SAM" id="Phobius"/>
    </source>
</evidence>
<gene>
    <name evidence="3" type="ORF">F7018_07135</name>
</gene>
<dbReference type="InterPro" id="IPR010559">
    <property type="entry name" value="Sig_transdc_His_kin_internal"/>
</dbReference>
<evidence type="ECO:0000313" key="4">
    <source>
        <dbReference type="Proteomes" id="UP000467305"/>
    </source>
</evidence>
<dbReference type="InterPro" id="IPR013783">
    <property type="entry name" value="Ig-like_fold"/>
</dbReference>
<proteinExistence type="predicted"/>
<keyword evidence="1" id="KW-0472">Membrane</keyword>
<keyword evidence="1" id="KW-1133">Transmembrane helix</keyword>
<keyword evidence="1" id="KW-0812">Transmembrane</keyword>
<dbReference type="OrthoDB" id="9809670at2"/>
<protein>
    <recommendedName>
        <fullName evidence="2">Signal transduction histidine kinase internal region domain-containing protein</fullName>
    </recommendedName>
</protein>
<evidence type="ECO:0000313" key="3">
    <source>
        <dbReference type="EMBL" id="KAB1158872.1"/>
    </source>
</evidence>
<reference evidence="3 4" key="1">
    <citation type="submission" date="2019-09" db="EMBL/GenBank/DDBJ databases">
        <authorList>
            <person name="Cao W.R."/>
        </authorList>
    </citation>
    <scope>NUCLEOTIDE SEQUENCE [LARGE SCALE GENOMIC DNA]</scope>
    <source>
        <strain evidence="4">a4</strain>
    </source>
</reference>
<keyword evidence="4" id="KW-1185">Reference proteome</keyword>
<comment type="caution">
    <text evidence="3">The sequence shown here is derived from an EMBL/GenBank/DDBJ whole genome shotgun (WGS) entry which is preliminary data.</text>
</comment>
<dbReference type="InterPro" id="IPR050640">
    <property type="entry name" value="Bact_2-comp_sensor_kinase"/>
</dbReference>
<dbReference type="GO" id="GO:0016020">
    <property type="term" value="C:membrane"/>
    <property type="evidence" value="ECO:0007669"/>
    <property type="project" value="InterPro"/>
</dbReference>
<dbReference type="PANTHER" id="PTHR34220">
    <property type="entry name" value="SENSOR HISTIDINE KINASE YPDA"/>
    <property type="match status" value="1"/>
</dbReference>
<organism evidence="3 4">
    <name type="scientific">Tenacibaculum aiptasiae</name>
    <dbReference type="NCBI Taxonomy" id="426481"/>
    <lineage>
        <taxon>Bacteria</taxon>
        <taxon>Pseudomonadati</taxon>
        <taxon>Bacteroidota</taxon>
        <taxon>Flavobacteriia</taxon>
        <taxon>Flavobacteriales</taxon>
        <taxon>Flavobacteriaceae</taxon>
        <taxon>Tenacibaculum</taxon>
    </lineage>
</organism>